<evidence type="ECO:0000313" key="2">
    <source>
        <dbReference type="Proteomes" id="UP000260862"/>
    </source>
</evidence>
<comment type="caution">
    <text evidence="1">The sequence shown here is derived from an EMBL/GenBank/DDBJ whole genome shotgun (WGS) entry which is preliminary data.</text>
</comment>
<dbReference type="Proteomes" id="UP000260862">
    <property type="component" value="Unassembled WGS sequence"/>
</dbReference>
<organism evidence="1 2">
    <name type="scientific">Phocaeicola plebeius</name>
    <dbReference type="NCBI Taxonomy" id="310297"/>
    <lineage>
        <taxon>Bacteria</taxon>
        <taxon>Pseudomonadati</taxon>
        <taxon>Bacteroidota</taxon>
        <taxon>Bacteroidia</taxon>
        <taxon>Bacteroidales</taxon>
        <taxon>Bacteroidaceae</taxon>
        <taxon>Phocaeicola</taxon>
    </lineage>
</organism>
<name>A0A3E4MXY6_9BACT</name>
<proteinExistence type="predicted"/>
<reference evidence="1 2" key="1">
    <citation type="submission" date="2018-08" db="EMBL/GenBank/DDBJ databases">
        <title>A genome reference for cultivated species of the human gut microbiota.</title>
        <authorList>
            <person name="Zou Y."/>
            <person name="Xue W."/>
            <person name="Luo G."/>
        </authorList>
    </citation>
    <scope>NUCLEOTIDE SEQUENCE [LARGE SCALE GENOMIC DNA]</scope>
    <source>
        <strain evidence="1 2">TF10-3AC</strain>
    </source>
</reference>
<keyword evidence="2" id="KW-1185">Reference proteome</keyword>
<dbReference type="AlphaFoldDB" id="A0A3E4MXY6"/>
<accession>A0A3E4MXY6</accession>
<sequence length="77" mass="8787">MFKQSMVRLTIPASLYWIFQRRNMKFSCLDIIVLRNITNFVHCGCGDNGFAASFTISIFNVLIATFLFSNGVKIELC</sequence>
<protein>
    <submittedName>
        <fullName evidence="1">Uncharacterized protein</fullName>
    </submittedName>
</protein>
<gene>
    <name evidence="1" type="ORF">DXD04_11045</name>
</gene>
<dbReference type="EMBL" id="QSQT01000019">
    <property type="protein sequence ID" value="RGK54641.1"/>
    <property type="molecule type" value="Genomic_DNA"/>
</dbReference>
<evidence type="ECO:0000313" key="1">
    <source>
        <dbReference type="EMBL" id="RGK54641.1"/>
    </source>
</evidence>